<gene>
    <name evidence="2" type="ORF">GCM10009811_30720</name>
</gene>
<dbReference type="EMBL" id="BAAAPO010000047">
    <property type="protein sequence ID" value="GAA1805001.1"/>
    <property type="molecule type" value="Genomic_DNA"/>
</dbReference>
<protein>
    <submittedName>
        <fullName evidence="2">Uncharacterized protein</fullName>
    </submittedName>
</protein>
<feature type="chain" id="PRO_5047047747" evidence="1">
    <location>
        <begin position="21"/>
        <end position="408"/>
    </location>
</feature>
<comment type="caution">
    <text evidence="2">The sequence shown here is derived from an EMBL/GenBank/DDBJ whole genome shotgun (WGS) entry which is preliminary data.</text>
</comment>
<organism evidence="2 3">
    <name type="scientific">Nostocoides veronense</name>
    <dbReference type="NCBI Taxonomy" id="330836"/>
    <lineage>
        <taxon>Bacteria</taxon>
        <taxon>Bacillati</taxon>
        <taxon>Actinomycetota</taxon>
        <taxon>Actinomycetes</taxon>
        <taxon>Micrococcales</taxon>
        <taxon>Intrasporangiaceae</taxon>
        <taxon>Nostocoides</taxon>
    </lineage>
</organism>
<sequence length="408" mass="43546">MSSYRLHFSRLRAAAFPAIAAVTLSAAAAVATPVSSDPLPSQRTGTGFLKLWTAEWMAKHGTYTQDQAVALAQRVDYIATMKGKFSGTTLAAMRAANPDLRLGVYRNATFGNAGLDESLYARNASGAKIYALGWPSTYLMQVDSAGWTAAVGASCRDLIARSGYDDCYLDVLGSGPLTSVYLSSKPVNPDGSLWTPTQWITATSKLASTIRPTLGTGDVTGNGIGHGGRYFSTTATSAPLVAATDQIAAEGFVRDAKASITAYRKEADWKKDVDMLVDAEAQGKGMLTITKLWTSATAAQQDSWHEYTLSTFLLGSNGLSRFFFLRDRTADASQMNHPFNLIDPGTPLGAYRLEGGVYKRDFTQALVLVNPTKVAATVPLSRAHVGLRGESVTGSVTLAPNTAKILRF</sequence>
<reference evidence="2 3" key="1">
    <citation type="journal article" date="2019" name="Int. J. Syst. Evol. Microbiol.">
        <title>The Global Catalogue of Microorganisms (GCM) 10K type strain sequencing project: providing services to taxonomists for standard genome sequencing and annotation.</title>
        <authorList>
            <consortium name="The Broad Institute Genomics Platform"/>
            <consortium name="The Broad Institute Genome Sequencing Center for Infectious Disease"/>
            <person name="Wu L."/>
            <person name="Ma J."/>
        </authorList>
    </citation>
    <scope>NUCLEOTIDE SEQUENCE [LARGE SCALE GENOMIC DNA]</scope>
    <source>
        <strain evidence="2 3">JCM 15592</strain>
    </source>
</reference>
<feature type="signal peptide" evidence="1">
    <location>
        <begin position="1"/>
        <end position="20"/>
    </location>
</feature>
<keyword evidence="1" id="KW-0732">Signal</keyword>
<dbReference type="InterPro" id="IPR029455">
    <property type="entry name" value="GHL15"/>
</dbReference>
<proteinExistence type="predicted"/>
<keyword evidence="3" id="KW-1185">Reference proteome</keyword>
<evidence type="ECO:0000256" key="1">
    <source>
        <dbReference type="SAM" id="SignalP"/>
    </source>
</evidence>
<evidence type="ECO:0000313" key="2">
    <source>
        <dbReference type="EMBL" id="GAA1805001.1"/>
    </source>
</evidence>
<accession>A0ABN2M1S5</accession>
<dbReference type="Pfam" id="PF14885">
    <property type="entry name" value="GHL15"/>
    <property type="match status" value="1"/>
</dbReference>
<evidence type="ECO:0000313" key="3">
    <source>
        <dbReference type="Proteomes" id="UP001499938"/>
    </source>
</evidence>
<name>A0ABN2M1S5_9MICO</name>
<dbReference type="Proteomes" id="UP001499938">
    <property type="component" value="Unassembled WGS sequence"/>
</dbReference>
<dbReference type="RefSeq" id="WP_344087455.1">
    <property type="nucleotide sequence ID" value="NZ_BAAAPO010000047.1"/>
</dbReference>